<proteinExistence type="inferred from homology"/>
<dbReference type="InterPro" id="IPR012675">
    <property type="entry name" value="Beta-grasp_dom_sf"/>
</dbReference>
<evidence type="ECO:0000256" key="4">
    <source>
        <dbReference type="ARBA" id="ARBA00022723"/>
    </source>
</evidence>
<dbReference type="Gene3D" id="3.10.20.30">
    <property type="match status" value="1"/>
</dbReference>
<dbReference type="CDD" id="cd00207">
    <property type="entry name" value="fer2"/>
    <property type="match status" value="1"/>
</dbReference>
<feature type="domain" description="2Fe-2S ferredoxin-type" evidence="9">
    <location>
        <begin position="18"/>
        <end position="107"/>
    </location>
</feature>
<dbReference type="EMBL" id="JAUSRO010000004">
    <property type="protein sequence ID" value="MDP9899253.1"/>
    <property type="molecule type" value="Genomic_DNA"/>
</dbReference>
<evidence type="ECO:0000256" key="2">
    <source>
        <dbReference type="ARBA" id="ARBA00022448"/>
    </source>
</evidence>
<keyword evidence="5" id="KW-0249">Electron transport</keyword>
<evidence type="ECO:0000256" key="1">
    <source>
        <dbReference type="ARBA" id="ARBA00007874"/>
    </source>
</evidence>
<evidence type="ECO:0000256" key="3">
    <source>
        <dbReference type="ARBA" id="ARBA00022714"/>
    </source>
</evidence>
<dbReference type="InterPro" id="IPR001041">
    <property type="entry name" value="2Fe-2S_ferredoxin-type"/>
</dbReference>
<evidence type="ECO:0000313" key="10">
    <source>
        <dbReference type="EMBL" id="MDP9899253.1"/>
    </source>
</evidence>
<dbReference type="SUPFAM" id="SSF54292">
    <property type="entry name" value="2Fe-2S ferredoxin-like"/>
    <property type="match status" value="1"/>
</dbReference>
<dbReference type="InterPro" id="IPR036010">
    <property type="entry name" value="2Fe-2S_ferredoxin-like_sf"/>
</dbReference>
<evidence type="ECO:0000256" key="6">
    <source>
        <dbReference type="ARBA" id="ARBA00023004"/>
    </source>
</evidence>
<evidence type="ECO:0000256" key="7">
    <source>
        <dbReference type="ARBA" id="ARBA00023014"/>
    </source>
</evidence>
<keyword evidence="6" id="KW-0408">Iron</keyword>
<keyword evidence="4" id="KW-0479">Metal-binding</keyword>
<gene>
    <name evidence="10" type="ORF">J2W36_001498</name>
</gene>
<reference evidence="10 11" key="1">
    <citation type="submission" date="2023-07" db="EMBL/GenBank/DDBJ databases">
        <title>Sorghum-associated microbial communities from plants grown in Nebraska, USA.</title>
        <authorList>
            <person name="Schachtman D."/>
        </authorList>
    </citation>
    <scope>NUCLEOTIDE SEQUENCE [LARGE SCALE GENOMIC DNA]</scope>
    <source>
        <strain evidence="10 11">DS1607</strain>
    </source>
</reference>
<comment type="cofactor">
    <cofactor evidence="8">
        <name>[2Fe-2S] cluster</name>
        <dbReference type="ChEBI" id="CHEBI:190135"/>
    </cofactor>
</comment>
<dbReference type="Pfam" id="PF00111">
    <property type="entry name" value="Fer2"/>
    <property type="match status" value="1"/>
</dbReference>
<name>A0ABT9S5X6_9BURK</name>
<sequence>MHGTERPAHADAAGARRMRVRIEPGGFVFEADPARTLLQSAEDAGIELPSSCRNGTCRSCLCRRVEGTVRYRIEWPGLSAEEKTEGWTLPCVAEPLSDLTLDVPHARSVF</sequence>
<dbReference type="PROSITE" id="PS51085">
    <property type="entry name" value="2FE2S_FER_2"/>
    <property type="match status" value="1"/>
</dbReference>
<dbReference type="Proteomes" id="UP001226867">
    <property type="component" value="Unassembled WGS sequence"/>
</dbReference>
<protein>
    <submittedName>
        <fullName evidence="10">Ferredoxin</fullName>
    </submittedName>
</protein>
<keyword evidence="3" id="KW-0001">2Fe-2S</keyword>
<keyword evidence="7" id="KW-0411">Iron-sulfur</keyword>
<comment type="caution">
    <text evidence="10">The sequence shown here is derived from an EMBL/GenBank/DDBJ whole genome shotgun (WGS) entry which is preliminary data.</text>
</comment>
<keyword evidence="2" id="KW-0813">Transport</keyword>
<organism evidence="10 11">
    <name type="scientific">Variovorax ginsengisoli</name>
    <dbReference type="NCBI Taxonomy" id="363844"/>
    <lineage>
        <taxon>Bacteria</taxon>
        <taxon>Pseudomonadati</taxon>
        <taxon>Pseudomonadota</taxon>
        <taxon>Betaproteobacteria</taxon>
        <taxon>Burkholderiales</taxon>
        <taxon>Comamonadaceae</taxon>
        <taxon>Variovorax</taxon>
    </lineage>
</organism>
<evidence type="ECO:0000259" key="9">
    <source>
        <dbReference type="PROSITE" id="PS51085"/>
    </source>
</evidence>
<dbReference type="PANTHER" id="PTHR43112">
    <property type="entry name" value="FERREDOXIN"/>
    <property type="match status" value="1"/>
</dbReference>
<evidence type="ECO:0000256" key="8">
    <source>
        <dbReference type="ARBA" id="ARBA00034078"/>
    </source>
</evidence>
<dbReference type="PANTHER" id="PTHR43112:SF3">
    <property type="entry name" value="FERREDOXIN-2, CHLOROPLASTIC"/>
    <property type="match status" value="1"/>
</dbReference>
<evidence type="ECO:0000256" key="5">
    <source>
        <dbReference type="ARBA" id="ARBA00022982"/>
    </source>
</evidence>
<evidence type="ECO:0000313" key="11">
    <source>
        <dbReference type="Proteomes" id="UP001226867"/>
    </source>
</evidence>
<accession>A0ABT9S5X6</accession>
<keyword evidence="11" id="KW-1185">Reference proteome</keyword>
<comment type="similarity">
    <text evidence="1">Belongs to the 2Fe2S plant-type ferredoxin family.</text>
</comment>